<comment type="caution">
    <text evidence="2">The sequence shown here is derived from an EMBL/GenBank/DDBJ whole genome shotgun (WGS) entry which is preliminary data.</text>
</comment>
<evidence type="ECO:0000313" key="3">
    <source>
        <dbReference type="Proteomes" id="UP001396334"/>
    </source>
</evidence>
<feature type="compositionally biased region" description="Low complexity" evidence="1">
    <location>
        <begin position="259"/>
        <end position="276"/>
    </location>
</feature>
<feature type="region of interest" description="Disordered" evidence="1">
    <location>
        <begin position="250"/>
        <end position="288"/>
    </location>
</feature>
<proteinExistence type="predicted"/>
<evidence type="ECO:0008006" key="4">
    <source>
        <dbReference type="Google" id="ProtNLM"/>
    </source>
</evidence>
<dbReference type="EMBL" id="JBBPBN010000089">
    <property type="protein sequence ID" value="KAK8981599.1"/>
    <property type="molecule type" value="Genomic_DNA"/>
</dbReference>
<organism evidence="2 3">
    <name type="scientific">Hibiscus sabdariffa</name>
    <name type="common">roselle</name>
    <dbReference type="NCBI Taxonomy" id="183260"/>
    <lineage>
        <taxon>Eukaryota</taxon>
        <taxon>Viridiplantae</taxon>
        <taxon>Streptophyta</taxon>
        <taxon>Embryophyta</taxon>
        <taxon>Tracheophyta</taxon>
        <taxon>Spermatophyta</taxon>
        <taxon>Magnoliopsida</taxon>
        <taxon>eudicotyledons</taxon>
        <taxon>Gunneridae</taxon>
        <taxon>Pentapetalae</taxon>
        <taxon>rosids</taxon>
        <taxon>malvids</taxon>
        <taxon>Malvales</taxon>
        <taxon>Malvaceae</taxon>
        <taxon>Malvoideae</taxon>
        <taxon>Hibiscus</taxon>
    </lineage>
</organism>
<dbReference type="Proteomes" id="UP001396334">
    <property type="component" value="Unassembled WGS sequence"/>
</dbReference>
<dbReference type="InterPro" id="IPR039619">
    <property type="entry name" value="MAKR2/5"/>
</dbReference>
<accession>A0ABR2NZG1</accession>
<protein>
    <recommendedName>
        <fullName evidence="4">Membrane-associated kinase regulator 5</fullName>
    </recommendedName>
</protein>
<feature type="region of interest" description="Disordered" evidence="1">
    <location>
        <begin position="155"/>
        <end position="188"/>
    </location>
</feature>
<dbReference type="PANTHER" id="PTHR33929">
    <property type="entry name" value="MEMBRANE-ASSOCIATED KINASE REGULATOR 2-RELATED"/>
    <property type="match status" value="1"/>
</dbReference>
<dbReference type="PANTHER" id="PTHR33929:SF4">
    <property type="entry name" value="MEMBRANE-ASSOCIATED KINASE REGULATOR 5"/>
    <property type="match status" value="1"/>
</dbReference>
<sequence>MEALNFLRFWKHGHGVHKVNQTQHWNGNDSATTATATEVSGHEFDEGDDAFIDLEFPLHEVEDNPNDHFSKRKILPVGSISKPQSHIALLKSAQKFRVFHPKKPKAEALKQGGSGNHFTGENSLRRRNGGIDDSSKRLSKDLVHKYLNAIKPLYTKGSKKNSQGDKVGISGDSSMSSPATAYSTKEKQGIPRGVYKHLVKSKSSSAAASPINRRDDSLLLQHDGIQGAILHCKRSFNSSRDSSWLTRCTSDSSSQEKLSNASSSSTDSSLFSRVTSISARTSSEETRL</sequence>
<evidence type="ECO:0000256" key="1">
    <source>
        <dbReference type="SAM" id="MobiDB-lite"/>
    </source>
</evidence>
<feature type="compositionally biased region" description="Polar residues" evidence="1">
    <location>
        <begin position="171"/>
        <end position="183"/>
    </location>
</feature>
<evidence type="ECO:0000313" key="2">
    <source>
        <dbReference type="EMBL" id="KAK8981599.1"/>
    </source>
</evidence>
<reference evidence="2 3" key="1">
    <citation type="journal article" date="2024" name="G3 (Bethesda)">
        <title>Genome assembly of Hibiscus sabdariffa L. provides insights into metabolisms of medicinal natural products.</title>
        <authorList>
            <person name="Kim T."/>
        </authorList>
    </citation>
    <scope>NUCLEOTIDE SEQUENCE [LARGE SCALE GENOMIC DNA]</scope>
    <source>
        <strain evidence="2">TK-2024</strain>
        <tissue evidence="2">Old leaves</tissue>
    </source>
</reference>
<feature type="region of interest" description="Disordered" evidence="1">
    <location>
        <begin position="105"/>
        <end position="135"/>
    </location>
</feature>
<name>A0ABR2NZG1_9ROSI</name>
<gene>
    <name evidence="2" type="ORF">V6N11_028009</name>
</gene>
<keyword evidence="3" id="KW-1185">Reference proteome</keyword>